<organism evidence="1 2">
    <name type="scientific">Medicago truncatula</name>
    <name type="common">Barrel medic</name>
    <name type="synonym">Medicago tribuloides</name>
    <dbReference type="NCBI Taxonomy" id="3880"/>
    <lineage>
        <taxon>Eukaryota</taxon>
        <taxon>Viridiplantae</taxon>
        <taxon>Streptophyta</taxon>
        <taxon>Embryophyta</taxon>
        <taxon>Tracheophyta</taxon>
        <taxon>Spermatophyta</taxon>
        <taxon>Magnoliopsida</taxon>
        <taxon>eudicotyledons</taxon>
        <taxon>Gunneridae</taxon>
        <taxon>Pentapetalae</taxon>
        <taxon>rosids</taxon>
        <taxon>fabids</taxon>
        <taxon>Fabales</taxon>
        <taxon>Fabaceae</taxon>
        <taxon>Papilionoideae</taxon>
        <taxon>50 kb inversion clade</taxon>
        <taxon>NPAAA clade</taxon>
        <taxon>Hologalegina</taxon>
        <taxon>IRL clade</taxon>
        <taxon>Trifolieae</taxon>
        <taxon>Medicago</taxon>
    </lineage>
</organism>
<sequence length="66" mass="7551">MLGTMSQTTSRFSISASIEDLMIQRMLMGASISLPSPRWFNKIINNNFIISSSVISLIKYGRRYLY</sequence>
<comment type="caution">
    <text evidence="1">The sequence shown here is derived from an EMBL/GenBank/DDBJ whole genome shotgun (WGS) entry which is preliminary data.</text>
</comment>
<dbReference type="EMBL" id="PSQE01000003">
    <property type="protein sequence ID" value="RHN68316.1"/>
    <property type="molecule type" value="Genomic_DNA"/>
</dbReference>
<accession>A0A396IRE3</accession>
<name>A0A396IRE3_MEDTR</name>
<gene>
    <name evidence="1" type="ORF">MtrunA17_Chr3g0112581</name>
</gene>
<reference evidence="2" key="1">
    <citation type="journal article" date="2018" name="Nat. Plants">
        <title>Whole-genome landscape of Medicago truncatula symbiotic genes.</title>
        <authorList>
            <person name="Pecrix Y."/>
            <person name="Staton S.E."/>
            <person name="Sallet E."/>
            <person name="Lelandais-Briere C."/>
            <person name="Moreau S."/>
            <person name="Carrere S."/>
            <person name="Blein T."/>
            <person name="Jardinaud M.F."/>
            <person name="Latrasse D."/>
            <person name="Zouine M."/>
            <person name="Zahm M."/>
            <person name="Kreplak J."/>
            <person name="Mayjonade B."/>
            <person name="Satge C."/>
            <person name="Perez M."/>
            <person name="Cauet S."/>
            <person name="Marande W."/>
            <person name="Chantry-Darmon C."/>
            <person name="Lopez-Roques C."/>
            <person name="Bouchez O."/>
            <person name="Berard A."/>
            <person name="Debelle F."/>
            <person name="Munos S."/>
            <person name="Bendahmane A."/>
            <person name="Berges H."/>
            <person name="Niebel A."/>
            <person name="Buitink J."/>
            <person name="Frugier F."/>
            <person name="Benhamed M."/>
            <person name="Crespi M."/>
            <person name="Gouzy J."/>
            <person name="Gamas P."/>
        </authorList>
    </citation>
    <scope>NUCLEOTIDE SEQUENCE [LARGE SCALE GENOMIC DNA]</scope>
    <source>
        <strain evidence="2">cv. Jemalong A17</strain>
    </source>
</reference>
<proteinExistence type="predicted"/>
<dbReference type="Gramene" id="rna16652">
    <property type="protein sequence ID" value="RHN68316.1"/>
    <property type="gene ID" value="gene16652"/>
</dbReference>
<dbReference type="Proteomes" id="UP000265566">
    <property type="component" value="Chromosome 3"/>
</dbReference>
<evidence type="ECO:0000313" key="1">
    <source>
        <dbReference type="EMBL" id="RHN68316.1"/>
    </source>
</evidence>
<evidence type="ECO:0000313" key="2">
    <source>
        <dbReference type="Proteomes" id="UP000265566"/>
    </source>
</evidence>
<dbReference type="AlphaFoldDB" id="A0A396IRE3"/>
<protein>
    <submittedName>
        <fullName evidence="1">Uncharacterized protein</fullName>
    </submittedName>
</protein>